<keyword evidence="1" id="KW-0472">Membrane</keyword>
<sequence>MLVALLIALIYLISAGLLLITTARLHQPLNLVVAGCLWVILFGLSLKFWGFGGFSLLYGLWMLAMIGGLYGLRYYFRQTK</sequence>
<comment type="caution">
    <text evidence="2">The sequence shown here is derived from an EMBL/GenBank/DDBJ whole genome shotgun (WGS) entry which is preliminary data.</text>
</comment>
<name>A0ABW4BFE4_9LACO</name>
<gene>
    <name evidence="2" type="ORF">ACFQ41_07860</name>
</gene>
<evidence type="ECO:0000313" key="2">
    <source>
        <dbReference type="EMBL" id="MFD1399224.1"/>
    </source>
</evidence>
<feature type="transmembrane region" description="Helical" evidence="1">
    <location>
        <begin position="6"/>
        <end position="22"/>
    </location>
</feature>
<dbReference type="EMBL" id="JBHTOA010000031">
    <property type="protein sequence ID" value="MFD1399224.1"/>
    <property type="molecule type" value="Genomic_DNA"/>
</dbReference>
<keyword evidence="3" id="KW-1185">Reference proteome</keyword>
<dbReference type="Proteomes" id="UP001597199">
    <property type="component" value="Unassembled WGS sequence"/>
</dbReference>
<keyword evidence="1" id="KW-1133">Transmembrane helix</keyword>
<evidence type="ECO:0008006" key="4">
    <source>
        <dbReference type="Google" id="ProtNLM"/>
    </source>
</evidence>
<feature type="transmembrane region" description="Helical" evidence="1">
    <location>
        <begin position="56"/>
        <end position="76"/>
    </location>
</feature>
<keyword evidence="1" id="KW-0812">Transmembrane</keyword>
<evidence type="ECO:0000313" key="3">
    <source>
        <dbReference type="Proteomes" id="UP001597199"/>
    </source>
</evidence>
<organism evidence="2 3">
    <name type="scientific">Lacticaseibacillus suilingensis</name>
    <dbReference type="NCBI Taxonomy" id="2799577"/>
    <lineage>
        <taxon>Bacteria</taxon>
        <taxon>Bacillati</taxon>
        <taxon>Bacillota</taxon>
        <taxon>Bacilli</taxon>
        <taxon>Lactobacillales</taxon>
        <taxon>Lactobacillaceae</taxon>
        <taxon>Lacticaseibacillus</taxon>
    </lineage>
</organism>
<evidence type="ECO:0000256" key="1">
    <source>
        <dbReference type="SAM" id="Phobius"/>
    </source>
</evidence>
<proteinExistence type="predicted"/>
<reference evidence="3" key="1">
    <citation type="journal article" date="2019" name="Int. J. Syst. Evol. Microbiol.">
        <title>The Global Catalogue of Microorganisms (GCM) 10K type strain sequencing project: providing services to taxonomists for standard genome sequencing and annotation.</title>
        <authorList>
            <consortium name="The Broad Institute Genomics Platform"/>
            <consortium name="The Broad Institute Genome Sequencing Center for Infectious Disease"/>
            <person name="Wu L."/>
            <person name="Ma J."/>
        </authorList>
    </citation>
    <scope>NUCLEOTIDE SEQUENCE [LARGE SCALE GENOMIC DNA]</scope>
    <source>
        <strain evidence="3">CCM 9110</strain>
    </source>
</reference>
<accession>A0ABW4BFE4</accession>
<feature type="transmembrane region" description="Helical" evidence="1">
    <location>
        <begin position="29"/>
        <end position="50"/>
    </location>
</feature>
<protein>
    <recommendedName>
        <fullName evidence="4">DUF2651 domain-containing protein</fullName>
    </recommendedName>
</protein>
<dbReference type="RefSeq" id="WP_204118061.1">
    <property type="nucleotide sequence ID" value="NZ_BOLV01000002.1"/>
</dbReference>